<accession>A0A369CHJ2</accession>
<dbReference type="Proteomes" id="UP000252707">
    <property type="component" value="Unassembled WGS sequence"/>
</dbReference>
<keyword evidence="1" id="KW-0812">Transmembrane</keyword>
<keyword evidence="1" id="KW-1133">Transmembrane helix</keyword>
<keyword evidence="1" id="KW-0472">Membrane</keyword>
<organism evidence="2 3">
    <name type="scientific">Thioalbus denitrificans</name>
    <dbReference type="NCBI Taxonomy" id="547122"/>
    <lineage>
        <taxon>Bacteria</taxon>
        <taxon>Pseudomonadati</taxon>
        <taxon>Pseudomonadota</taxon>
        <taxon>Gammaproteobacteria</taxon>
        <taxon>Chromatiales</taxon>
        <taxon>Ectothiorhodospiraceae</taxon>
        <taxon>Thioalbus</taxon>
    </lineage>
</organism>
<evidence type="ECO:0000313" key="2">
    <source>
        <dbReference type="EMBL" id="RCX33552.1"/>
    </source>
</evidence>
<evidence type="ECO:0000313" key="3">
    <source>
        <dbReference type="Proteomes" id="UP000252707"/>
    </source>
</evidence>
<dbReference type="EMBL" id="QPJY01000001">
    <property type="protein sequence ID" value="RCX33552.1"/>
    <property type="molecule type" value="Genomic_DNA"/>
</dbReference>
<dbReference type="AlphaFoldDB" id="A0A369CHJ2"/>
<evidence type="ECO:0000256" key="1">
    <source>
        <dbReference type="SAM" id="Phobius"/>
    </source>
</evidence>
<gene>
    <name evidence="2" type="ORF">DFQ59_101857</name>
</gene>
<protein>
    <submittedName>
        <fullName evidence="2">Uncharacterized protein</fullName>
    </submittedName>
</protein>
<feature type="transmembrane region" description="Helical" evidence="1">
    <location>
        <begin position="6"/>
        <end position="26"/>
    </location>
</feature>
<reference evidence="2 3" key="1">
    <citation type="submission" date="2018-07" db="EMBL/GenBank/DDBJ databases">
        <title>Genomic Encyclopedia of Type Strains, Phase IV (KMG-IV): sequencing the most valuable type-strain genomes for metagenomic binning, comparative biology and taxonomic classification.</title>
        <authorList>
            <person name="Goeker M."/>
        </authorList>
    </citation>
    <scope>NUCLEOTIDE SEQUENCE [LARGE SCALE GENOMIC DNA]</scope>
    <source>
        <strain evidence="2 3">DSM 26407</strain>
    </source>
</reference>
<sequence>MGTAHLVYILFPAVVVVILGALLVCPMNPWCCLRCK</sequence>
<name>A0A369CHJ2_9GAMM</name>
<proteinExistence type="predicted"/>
<keyword evidence="3" id="KW-1185">Reference proteome</keyword>
<comment type="caution">
    <text evidence="2">The sequence shown here is derived from an EMBL/GenBank/DDBJ whole genome shotgun (WGS) entry which is preliminary data.</text>
</comment>